<dbReference type="EMBL" id="SSBS01000012">
    <property type="protein sequence ID" value="THF25778.1"/>
    <property type="molecule type" value="Genomic_DNA"/>
</dbReference>
<evidence type="ECO:0000256" key="1">
    <source>
        <dbReference type="ARBA" id="ARBA00022898"/>
    </source>
</evidence>
<keyword evidence="2" id="KW-0732">Signal</keyword>
<dbReference type="Gene3D" id="3.40.640.10">
    <property type="entry name" value="Type I PLP-dependent aspartate aminotransferase-like (Major domain)"/>
    <property type="match status" value="1"/>
</dbReference>
<dbReference type="Pfam" id="PF00266">
    <property type="entry name" value="Aminotran_5"/>
    <property type="match status" value="1"/>
</dbReference>
<organism evidence="4 5">
    <name type="scientific">Pseudomonas atacamensis</name>
    <dbReference type="NCBI Taxonomy" id="2565368"/>
    <lineage>
        <taxon>Bacteria</taxon>
        <taxon>Pseudomonadati</taxon>
        <taxon>Pseudomonadota</taxon>
        <taxon>Gammaproteobacteria</taxon>
        <taxon>Pseudomonadales</taxon>
        <taxon>Pseudomonadaceae</taxon>
        <taxon>Pseudomonas</taxon>
    </lineage>
</organism>
<proteinExistence type="predicted"/>
<feature type="chain" id="PRO_5042814516" evidence="2">
    <location>
        <begin position="32"/>
        <end position="438"/>
    </location>
</feature>
<feature type="signal peptide" evidence="2">
    <location>
        <begin position="1"/>
        <end position="31"/>
    </location>
</feature>
<dbReference type="SUPFAM" id="SSF53383">
    <property type="entry name" value="PLP-dependent transferases"/>
    <property type="match status" value="1"/>
</dbReference>
<gene>
    <name evidence="4" type="ORF">E5170_28235</name>
</gene>
<keyword evidence="1" id="KW-0663">Pyridoxal phosphate</keyword>
<protein>
    <submittedName>
        <fullName evidence="4">Aminotransferase class V-fold PLP-dependent enzyme</fullName>
    </submittedName>
</protein>
<dbReference type="RefSeq" id="WP_136494262.1">
    <property type="nucleotide sequence ID" value="NZ_SSBS01000012.1"/>
</dbReference>
<feature type="domain" description="Aminotransferase class V" evidence="3">
    <location>
        <begin position="93"/>
        <end position="382"/>
    </location>
</feature>
<dbReference type="InterPro" id="IPR015421">
    <property type="entry name" value="PyrdxlP-dep_Trfase_major"/>
</dbReference>
<dbReference type="AlphaFoldDB" id="A0AAQ2D6N6"/>
<sequence length="438" mass="48876">MSEFSRRTFLNRSVPVVLAASGALSSTTLWAGAEPAIPSLPGSNLAENAKNESYWSDIASQYNVSRDFVNLENAYYGVMAKPIMEEYKKNIEYVNQNNSYFLRTNYDATGCDMVRAEVATAVGALPEEIALTRGATEALQNLITNYRLLKPGDTVMYSDLDYHSMQYAMNFLKDRRGAEVAKIVIPEPATKQAILDAYAKAFQTYPKTRLLLLTHVSHRTGLVMPVADIATMAKAKNIDVIVDAAHSWGQIDFKPEDLNADFIGFNLHKWIGAPLGVGFMYIKKGRLQDIDRQFSDEDFPDTDIRSRVHTGTTNTANVLTIPAAFSFHNTIGVHNKRARLLYLRDYWVNRVKDFKGIQILTPDDQSCYGAITSFRIAGKTTKADNVNISNQMFEKFKVFTVQRGGIAMGDCVRVSVNMATNTQHLDRLVAAIKYVANS</sequence>
<dbReference type="InterPro" id="IPR015424">
    <property type="entry name" value="PyrdxlP-dep_Trfase"/>
</dbReference>
<evidence type="ECO:0000313" key="5">
    <source>
        <dbReference type="Proteomes" id="UP000310574"/>
    </source>
</evidence>
<accession>A0AAQ2D6N6</accession>
<keyword evidence="4" id="KW-0032">Aminotransferase</keyword>
<evidence type="ECO:0000256" key="2">
    <source>
        <dbReference type="SAM" id="SignalP"/>
    </source>
</evidence>
<dbReference type="PROSITE" id="PS51318">
    <property type="entry name" value="TAT"/>
    <property type="match status" value="1"/>
</dbReference>
<name>A0AAQ2D6N6_9PSED</name>
<dbReference type="Gene3D" id="3.90.1150.10">
    <property type="entry name" value="Aspartate Aminotransferase, domain 1"/>
    <property type="match status" value="1"/>
</dbReference>
<dbReference type="PANTHER" id="PTHR43092">
    <property type="entry name" value="L-CYSTEINE DESULFHYDRASE"/>
    <property type="match status" value="1"/>
</dbReference>
<dbReference type="InterPro" id="IPR015422">
    <property type="entry name" value="PyrdxlP-dep_Trfase_small"/>
</dbReference>
<evidence type="ECO:0000259" key="3">
    <source>
        <dbReference type="Pfam" id="PF00266"/>
    </source>
</evidence>
<comment type="caution">
    <text evidence="4">The sequence shown here is derived from an EMBL/GenBank/DDBJ whole genome shotgun (WGS) entry which is preliminary data.</text>
</comment>
<dbReference type="InterPro" id="IPR000192">
    <property type="entry name" value="Aminotrans_V_dom"/>
</dbReference>
<dbReference type="GO" id="GO:0008483">
    <property type="term" value="F:transaminase activity"/>
    <property type="evidence" value="ECO:0007669"/>
    <property type="project" value="UniProtKB-KW"/>
</dbReference>
<evidence type="ECO:0000313" key="4">
    <source>
        <dbReference type="EMBL" id="THF25778.1"/>
    </source>
</evidence>
<reference evidence="4 5" key="1">
    <citation type="submission" date="2019-04" db="EMBL/GenBank/DDBJ databases">
        <title>Draft genome sequence of Pseudomonas sp. M7D1 isolated from rhizosphere of plant the flowery desert.</title>
        <authorList>
            <person name="Poblete-Morales M."/>
            <person name="Plaza N."/>
            <person name="Corsini G."/>
            <person name="Silva E."/>
        </authorList>
    </citation>
    <scope>NUCLEOTIDE SEQUENCE [LARGE SCALE GENOMIC DNA]</scope>
    <source>
        <strain evidence="4 5">M7D1</strain>
    </source>
</reference>
<dbReference type="PANTHER" id="PTHR43092:SF6">
    <property type="entry name" value="BLR1280 PROTEIN"/>
    <property type="match status" value="1"/>
</dbReference>
<dbReference type="InterPro" id="IPR006311">
    <property type="entry name" value="TAT_signal"/>
</dbReference>
<keyword evidence="4" id="KW-0808">Transferase</keyword>
<dbReference type="Proteomes" id="UP000310574">
    <property type="component" value="Unassembled WGS sequence"/>
</dbReference>